<comment type="caution">
    <text evidence="1">The sequence shown here is derived from an EMBL/GenBank/DDBJ whole genome shotgun (WGS) entry which is preliminary data.</text>
</comment>
<dbReference type="EMBL" id="JBDXSU010000022">
    <property type="protein sequence ID" value="MFB5192416.1"/>
    <property type="molecule type" value="Genomic_DNA"/>
</dbReference>
<evidence type="ECO:0008006" key="3">
    <source>
        <dbReference type="Google" id="ProtNLM"/>
    </source>
</evidence>
<name>A0ABV5AJG2_9BACL</name>
<dbReference type="RefSeq" id="WP_275473280.1">
    <property type="nucleotide sequence ID" value="NZ_CP162940.1"/>
</dbReference>
<gene>
    <name evidence="1" type="ORF">KKP3000_001619</name>
</gene>
<reference evidence="1 2" key="1">
    <citation type="journal article" date="2024" name="Int. J. Mol. Sci.">
        <title>Exploration of Alicyclobacillus spp. Genome in Search of Antibiotic Resistance.</title>
        <authorList>
            <person name="Bucka-Kolendo J."/>
            <person name="Kiousi D.E."/>
            <person name="Dekowska A."/>
            <person name="Mikolajczuk-Szczyrba A."/>
            <person name="Karadedos D.M."/>
            <person name="Michael P."/>
            <person name="Galanis A."/>
            <person name="Sokolowska B."/>
        </authorList>
    </citation>
    <scope>NUCLEOTIDE SEQUENCE [LARGE SCALE GENOMIC DNA]</scope>
    <source>
        <strain evidence="1 2">KKP 3000</strain>
    </source>
</reference>
<organism evidence="1 2">
    <name type="scientific">Alicyclobacillus fastidiosus</name>
    <dbReference type="NCBI Taxonomy" id="392011"/>
    <lineage>
        <taxon>Bacteria</taxon>
        <taxon>Bacillati</taxon>
        <taxon>Bacillota</taxon>
        <taxon>Bacilli</taxon>
        <taxon>Bacillales</taxon>
        <taxon>Alicyclobacillaceae</taxon>
        <taxon>Alicyclobacillus</taxon>
    </lineage>
</organism>
<dbReference type="Proteomes" id="UP001579974">
    <property type="component" value="Unassembled WGS sequence"/>
</dbReference>
<evidence type="ECO:0000313" key="1">
    <source>
        <dbReference type="EMBL" id="MFB5192416.1"/>
    </source>
</evidence>
<sequence>MHLHIVIVHAKDRDKLKTFVQSMQEKYINNFKIEESAWILGSDQDNKTIRTNLKDDLSAQDELFVCSLPKGSSWKNIDGLKAFLNYVRSA</sequence>
<accession>A0ABV5AJG2</accession>
<evidence type="ECO:0000313" key="2">
    <source>
        <dbReference type="Proteomes" id="UP001579974"/>
    </source>
</evidence>
<protein>
    <recommendedName>
        <fullName evidence="3">Transposase IS200-like domain-containing protein</fullName>
    </recommendedName>
</protein>
<proteinExistence type="predicted"/>
<keyword evidence="2" id="KW-1185">Reference proteome</keyword>